<organism evidence="4">
    <name type="scientific">uncultured Caudovirales phage</name>
    <dbReference type="NCBI Taxonomy" id="2100421"/>
    <lineage>
        <taxon>Viruses</taxon>
        <taxon>Duplodnaviria</taxon>
        <taxon>Heunggongvirae</taxon>
        <taxon>Uroviricota</taxon>
        <taxon>Caudoviricetes</taxon>
        <taxon>Peduoviridae</taxon>
        <taxon>Maltschvirus</taxon>
        <taxon>Maltschvirus maltsch</taxon>
    </lineage>
</organism>
<dbReference type="EMBL" id="LR797286">
    <property type="protein sequence ID" value="CAB4199479.1"/>
    <property type="molecule type" value="Genomic_DNA"/>
</dbReference>
<proteinExistence type="predicted"/>
<sequence>MPHPNEIQLAATGVIVKTTPDFDALMYEARECLTAKHVEVIWTQYTRQREILDSK</sequence>
<evidence type="ECO:0000313" key="4">
    <source>
        <dbReference type="EMBL" id="CAB4182457.1"/>
    </source>
</evidence>
<dbReference type="EMBL" id="LR797109">
    <property type="protein sequence ID" value="CAB4187302.1"/>
    <property type="molecule type" value="Genomic_DNA"/>
</dbReference>
<accession>A0A6J5QJ54</accession>
<evidence type="ECO:0000313" key="5">
    <source>
        <dbReference type="EMBL" id="CAB4187302.1"/>
    </source>
</evidence>
<protein>
    <submittedName>
        <fullName evidence="4">Uncharacterized protein</fullName>
    </submittedName>
</protein>
<evidence type="ECO:0000313" key="3">
    <source>
        <dbReference type="EMBL" id="CAB4177211.1"/>
    </source>
</evidence>
<dbReference type="EMBL" id="LR796946">
    <property type="protein sequence ID" value="CAB4177211.1"/>
    <property type="molecule type" value="Genomic_DNA"/>
</dbReference>
<evidence type="ECO:0000313" key="1">
    <source>
        <dbReference type="EMBL" id="CAB4165222.1"/>
    </source>
</evidence>
<reference evidence="4" key="1">
    <citation type="submission" date="2020-05" db="EMBL/GenBank/DDBJ databases">
        <authorList>
            <person name="Chiriac C."/>
            <person name="Salcher M."/>
            <person name="Ghai R."/>
            <person name="Kavagutti S V."/>
        </authorList>
    </citation>
    <scope>NUCLEOTIDE SEQUENCE</scope>
</reference>
<name>A0A6J5QJ54_9CAUD</name>
<evidence type="ECO:0000313" key="7">
    <source>
        <dbReference type="EMBL" id="CAB4212663.1"/>
    </source>
</evidence>
<dbReference type="EMBL" id="LR797039">
    <property type="protein sequence ID" value="CAB4182457.1"/>
    <property type="molecule type" value="Genomic_DNA"/>
</dbReference>
<dbReference type="EMBL" id="LR797383">
    <property type="protein sequence ID" value="CAB4212663.1"/>
    <property type="molecule type" value="Genomic_DNA"/>
</dbReference>
<dbReference type="EMBL" id="LR797472">
    <property type="protein sequence ID" value="CAB4218661.1"/>
    <property type="molecule type" value="Genomic_DNA"/>
</dbReference>
<dbReference type="EMBL" id="LR796772">
    <property type="protein sequence ID" value="CAB4165222.1"/>
    <property type="molecule type" value="Genomic_DNA"/>
</dbReference>
<dbReference type="EMBL" id="LR798452">
    <property type="protein sequence ID" value="CAB5238235.1"/>
    <property type="molecule type" value="Genomic_DNA"/>
</dbReference>
<dbReference type="EMBL" id="LR796865">
    <property type="protein sequence ID" value="CAB4171192.1"/>
    <property type="molecule type" value="Genomic_DNA"/>
</dbReference>
<evidence type="ECO:0000313" key="8">
    <source>
        <dbReference type="EMBL" id="CAB4218661.1"/>
    </source>
</evidence>
<evidence type="ECO:0000313" key="9">
    <source>
        <dbReference type="EMBL" id="CAB5238235.1"/>
    </source>
</evidence>
<gene>
    <name evidence="3" type="ORF">UFOVP1000_28</name>
    <name evidence="4" type="ORF">UFOVP1092_3</name>
    <name evidence="5" type="ORF">UFOVP1152_7</name>
    <name evidence="6" type="ORF">UFOVP1337_48</name>
    <name evidence="7" type="ORF">UFOVP1446_28</name>
    <name evidence="9" type="ORF">UFOVP1537_11</name>
    <name evidence="8" type="ORF">UFOVP1598_42</name>
    <name evidence="1" type="ORF">UFOVP825_29</name>
    <name evidence="2" type="ORF">UFOVP915_11</name>
</gene>
<evidence type="ECO:0000313" key="6">
    <source>
        <dbReference type="EMBL" id="CAB4199479.1"/>
    </source>
</evidence>
<evidence type="ECO:0000313" key="2">
    <source>
        <dbReference type="EMBL" id="CAB4171192.1"/>
    </source>
</evidence>